<organism evidence="4 5">
    <name type="scientific">Candidatus Egerieicola pullicola</name>
    <dbReference type="NCBI Taxonomy" id="2840775"/>
    <lineage>
        <taxon>Bacteria</taxon>
        <taxon>Bacillati</taxon>
        <taxon>Bacillota</taxon>
        <taxon>Clostridia</taxon>
        <taxon>Eubacteriales</taxon>
        <taxon>Oscillospiraceae</taxon>
        <taxon>Oscillospiraceae incertae sedis</taxon>
        <taxon>Candidatus Egerieicola</taxon>
    </lineage>
</organism>
<dbReference type="Pfam" id="PF00106">
    <property type="entry name" value="adh_short"/>
    <property type="match status" value="1"/>
</dbReference>
<evidence type="ECO:0000256" key="3">
    <source>
        <dbReference type="RuleBase" id="RU000363"/>
    </source>
</evidence>
<accession>A0A9D1DD99</accession>
<evidence type="ECO:0000256" key="1">
    <source>
        <dbReference type="ARBA" id="ARBA00006484"/>
    </source>
</evidence>
<dbReference type="InterPro" id="IPR036291">
    <property type="entry name" value="NAD(P)-bd_dom_sf"/>
</dbReference>
<reference evidence="4" key="2">
    <citation type="journal article" date="2021" name="PeerJ">
        <title>Extensive microbial diversity within the chicken gut microbiome revealed by metagenomics and culture.</title>
        <authorList>
            <person name="Gilroy R."/>
            <person name="Ravi A."/>
            <person name="Getino M."/>
            <person name="Pursley I."/>
            <person name="Horton D.L."/>
            <person name="Alikhan N.F."/>
            <person name="Baker D."/>
            <person name="Gharbi K."/>
            <person name="Hall N."/>
            <person name="Watson M."/>
            <person name="Adriaenssens E.M."/>
            <person name="Foster-Nyarko E."/>
            <person name="Jarju S."/>
            <person name="Secka A."/>
            <person name="Antonio M."/>
            <person name="Oren A."/>
            <person name="Chaudhuri R.R."/>
            <person name="La Ragione R."/>
            <person name="Hildebrand F."/>
            <person name="Pallen M.J."/>
        </authorList>
    </citation>
    <scope>NUCLEOTIDE SEQUENCE</scope>
    <source>
        <strain evidence="4">CHK184-25365</strain>
    </source>
</reference>
<proteinExistence type="inferred from homology"/>
<evidence type="ECO:0000256" key="2">
    <source>
        <dbReference type="ARBA" id="ARBA00023002"/>
    </source>
</evidence>
<comment type="similarity">
    <text evidence="1 3">Belongs to the short-chain dehydrogenases/reductases (SDR) family.</text>
</comment>
<dbReference type="PRINTS" id="PR00081">
    <property type="entry name" value="GDHRDH"/>
</dbReference>
<sequence>MATALITGASSGIGRDLAILLSRKGYSLILVGRSLSRLEAVLPKLSHKRVRLLALDLSKPEHCYELYRQCKGEVDLLINNAGFGQFGEFVHSKLETELNMLDLNVRAVQILTKLFLRDMVKQNRGTILNVASIAGYLPGPLMATYYATKAYLLRLDLAIWKELKKRRSRVQISTLCPGPVATQFNQRAGVQFAIPGRNSFWVAAYALQQLEKGKRVILPGWEAKAVAVLSKVAPDSLLLEGAWLAQRRKEK</sequence>
<dbReference type="PANTHER" id="PTHR44196">
    <property type="entry name" value="DEHYDROGENASE/REDUCTASE SDR FAMILY MEMBER 7B"/>
    <property type="match status" value="1"/>
</dbReference>
<gene>
    <name evidence="4" type="ORF">IAB36_00845</name>
</gene>
<dbReference type="PRINTS" id="PR00080">
    <property type="entry name" value="SDRFAMILY"/>
</dbReference>
<dbReference type="PIRSF" id="PIRSF000126">
    <property type="entry name" value="11-beta-HSD1"/>
    <property type="match status" value="1"/>
</dbReference>
<dbReference type="Proteomes" id="UP000886749">
    <property type="component" value="Unassembled WGS sequence"/>
</dbReference>
<comment type="caution">
    <text evidence="4">The sequence shown here is derived from an EMBL/GenBank/DDBJ whole genome shotgun (WGS) entry which is preliminary data.</text>
</comment>
<dbReference type="CDD" id="cd05233">
    <property type="entry name" value="SDR_c"/>
    <property type="match status" value="1"/>
</dbReference>
<dbReference type="PANTHER" id="PTHR44196:SF2">
    <property type="entry name" value="SHORT-CHAIN DEHYDROGENASE-RELATED"/>
    <property type="match status" value="1"/>
</dbReference>
<dbReference type="GO" id="GO:0016491">
    <property type="term" value="F:oxidoreductase activity"/>
    <property type="evidence" value="ECO:0007669"/>
    <property type="project" value="UniProtKB-KW"/>
</dbReference>
<name>A0A9D1DD99_9FIRM</name>
<evidence type="ECO:0000313" key="5">
    <source>
        <dbReference type="Proteomes" id="UP000886749"/>
    </source>
</evidence>
<protein>
    <submittedName>
        <fullName evidence="4">SDR family oxidoreductase</fullName>
    </submittedName>
</protein>
<dbReference type="SUPFAM" id="SSF51735">
    <property type="entry name" value="NAD(P)-binding Rossmann-fold domains"/>
    <property type="match status" value="1"/>
</dbReference>
<dbReference type="Gene3D" id="3.40.50.720">
    <property type="entry name" value="NAD(P)-binding Rossmann-like Domain"/>
    <property type="match status" value="1"/>
</dbReference>
<dbReference type="AlphaFoldDB" id="A0A9D1DD99"/>
<dbReference type="InterPro" id="IPR002347">
    <property type="entry name" value="SDR_fam"/>
</dbReference>
<dbReference type="EMBL" id="DVGY01000020">
    <property type="protein sequence ID" value="HIR40365.1"/>
    <property type="molecule type" value="Genomic_DNA"/>
</dbReference>
<reference evidence="4" key="1">
    <citation type="submission" date="2020-10" db="EMBL/GenBank/DDBJ databases">
        <authorList>
            <person name="Gilroy R."/>
        </authorList>
    </citation>
    <scope>NUCLEOTIDE SEQUENCE</scope>
    <source>
        <strain evidence="4">CHK184-25365</strain>
    </source>
</reference>
<dbReference type="GO" id="GO:0016020">
    <property type="term" value="C:membrane"/>
    <property type="evidence" value="ECO:0007669"/>
    <property type="project" value="TreeGrafter"/>
</dbReference>
<evidence type="ECO:0000313" key="4">
    <source>
        <dbReference type="EMBL" id="HIR40365.1"/>
    </source>
</evidence>
<keyword evidence="2" id="KW-0560">Oxidoreductase</keyword>